<dbReference type="Pfam" id="PF00106">
    <property type="entry name" value="adh_short"/>
    <property type="match status" value="1"/>
</dbReference>
<comment type="similarity">
    <text evidence="1">Belongs to the short-chain dehydrogenases/reductases (SDR) family.</text>
</comment>
<sequence>MESYLTNPFSLLLIAILFVILILRQPKIHPLRKDSVVLITGGVQGLGKQIAKEFARSGVTRIAIIDIREDLAKDLERELKEVNPKCQMRYFNCDISNQEQLKETFKAIIQNFGTVNLLINNAARTLGKRISDLSFDTYRKTLDINFLSIVHLNSLWFQHIKSTQQNFKGYQLVHINSIGGTITSSQNADYCSSKFALKAYTDTLRQELDDYPGLMLTNFYPYFINTGLYEGFKPLARFLIPTLNQEATAKKIHDSILAHKKEVYIWWFIEYMRVVIDLVPLGVRNFLVQRLMGDGMRTFVGRGEVISQKKLD</sequence>
<keyword evidence="5" id="KW-1185">Reference proteome</keyword>
<evidence type="ECO:0000313" key="4">
    <source>
        <dbReference type="EMBL" id="TNV77081.1"/>
    </source>
</evidence>
<gene>
    <name evidence="4" type="ORF">FGO68_gene15710</name>
</gene>
<evidence type="ECO:0000256" key="2">
    <source>
        <dbReference type="ARBA" id="ARBA00023002"/>
    </source>
</evidence>
<proteinExistence type="inferred from homology"/>
<dbReference type="OrthoDB" id="312442at2759"/>
<keyword evidence="2" id="KW-0560">Oxidoreductase</keyword>
<reference evidence="4" key="1">
    <citation type="submission" date="2019-06" db="EMBL/GenBank/DDBJ databases">
        <authorList>
            <person name="Zheng W."/>
        </authorList>
    </citation>
    <scope>NUCLEOTIDE SEQUENCE</scope>
    <source>
        <strain evidence="4">QDHG01</strain>
    </source>
</reference>
<evidence type="ECO:0000313" key="5">
    <source>
        <dbReference type="Proteomes" id="UP000785679"/>
    </source>
</evidence>
<protein>
    <submittedName>
        <fullName evidence="4">Uncharacterized protein</fullName>
    </submittedName>
</protein>
<evidence type="ECO:0000256" key="1">
    <source>
        <dbReference type="ARBA" id="ARBA00006484"/>
    </source>
</evidence>
<dbReference type="InterPro" id="IPR002347">
    <property type="entry name" value="SDR_fam"/>
</dbReference>
<keyword evidence="3" id="KW-0812">Transmembrane</keyword>
<name>A0A8J8NMY5_HALGN</name>
<feature type="transmembrane region" description="Helical" evidence="3">
    <location>
        <begin position="6"/>
        <end position="23"/>
    </location>
</feature>
<dbReference type="InterPro" id="IPR036291">
    <property type="entry name" value="NAD(P)-bd_dom_sf"/>
</dbReference>
<dbReference type="GO" id="GO:0016616">
    <property type="term" value="F:oxidoreductase activity, acting on the CH-OH group of donors, NAD or NADP as acceptor"/>
    <property type="evidence" value="ECO:0007669"/>
    <property type="project" value="TreeGrafter"/>
</dbReference>
<dbReference type="EMBL" id="RRYP01012477">
    <property type="protein sequence ID" value="TNV77081.1"/>
    <property type="molecule type" value="Genomic_DNA"/>
</dbReference>
<comment type="caution">
    <text evidence="4">The sequence shown here is derived from an EMBL/GenBank/DDBJ whole genome shotgun (WGS) entry which is preliminary data.</text>
</comment>
<keyword evidence="3" id="KW-0472">Membrane</keyword>
<accession>A0A8J8NMY5</accession>
<organism evidence="4 5">
    <name type="scientific">Halteria grandinella</name>
    <dbReference type="NCBI Taxonomy" id="5974"/>
    <lineage>
        <taxon>Eukaryota</taxon>
        <taxon>Sar</taxon>
        <taxon>Alveolata</taxon>
        <taxon>Ciliophora</taxon>
        <taxon>Intramacronucleata</taxon>
        <taxon>Spirotrichea</taxon>
        <taxon>Stichotrichia</taxon>
        <taxon>Sporadotrichida</taxon>
        <taxon>Halteriidae</taxon>
        <taxon>Halteria</taxon>
    </lineage>
</organism>
<dbReference type="Gene3D" id="3.40.50.720">
    <property type="entry name" value="NAD(P)-binding Rossmann-like Domain"/>
    <property type="match status" value="1"/>
</dbReference>
<dbReference type="PANTHER" id="PTHR24322">
    <property type="entry name" value="PKSB"/>
    <property type="match status" value="1"/>
</dbReference>
<keyword evidence="3" id="KW-1133">Transmembrane helix</keyword>
<dbReference type="InterPro" id="IPR020904">
    <property type="entry name" value="Sc_DH/Rdtase_CS"/>
</dbReference>
<dbReference type="PROSITE" id="PS00061">
    <property type="entry name" value="ADH_SHORT"/>
    <property type="match status" value="1"/>
</dbReference>
<evidence type="ECO:0000256" key="3">
    <source>
        <dbReference type="SAM" id="Phobius"/>
    </source>
</evidence>
<dbReference type="AlphaFoldDB" id="A0A8J8NMY5"/>
<dbReference type="SUPFAM" id="SSF51735">
    <property type="entry name" value="NAD(P)-binding Rossmann-fold domains"/>
    <property type="match status" value="1"/>
</dbReference>
<dbReference type="PRINTS" id="PR00081">
    <property type="entry name" value="GDHRDH"/>
</dbReference>
<dbReference type="PANTHER" id="PTHR24322:SF736">
    <property type="entry name" value="RETINOL DEHYDROGENASE 10"/>
    <property type="match status" value="1"/>
</dbReference>
<dbReference type="Proteomes" id="UP000785679">
    <property type="component" value="Unassembled WGS sequence"/>
</dbReference>